<comment type="caution">
    <text evidence="4">The sequence shown here is derived from an EMBL/GenBank/DDBJ whole genome shotgun (WGS) entry which is preliminary data.</text>
</comment>
<evidence type="ECO:0000313" key="4">
    <source>
        <dbReference type="EMBL" id="KAF2735519.1"/>
    </source>
</evidence>
<organism evidence="4 5">
    <name type="scientific">Polyplosphaeria fusca</name>
    <dbReference type="NCBI Taxonomy" id="682080"/>
    <lineage>
        <taxon>Eukaryota</taxon>
        <taxon>Fungi</taxon>
        <taxon>Dikarya</taxon>
        <taxon>Ascomycota</taxon>
        <taxon>Pezizomycotina</taxon>
        <taxon>Dothideomycetes</taxon>
        <taxon>Pleosporomycetidae</taxon>
        <taxon>Pleosporales</taxon>
        <taxon>Tetraplosphaeriaceae</taxon>
        <taxon>Polyplosphaeria</taxon>
    </lineage>
</organism>
<gene>
    <name evidence="4" type="ORF">EJ04DRAFT_192060</name>
</gene>
<evidence type="ECO:0000313" key="5">
    <source>
        <dbReference type="Proteomes" id="UP000799444"/>
    </source>
</evidence>
<sequence length="265" mass="27581">MMKAVLLAAALAACVNGGVIEARQRGRPTRGPDNGPPDVVGCGLDSFAGHTAEALLYCSALLQGGTYTTTATYTTRDTTTTRVTYTTTVQPTRRPPTSTPPPVTSAPPPPPSSTVRSSTSPPAPSGTANCGLVGYTKDTAAYYFDSSGTKNTFAACSSACKADSKCKSFGYGEANCMLFDISAVNNVNYNPMSPYTFYDSTCPAELPVKHKRQVNITVTGGPARQSSACSCLITSGKPDATRTVTATVSSRLTKTETVTRIITAA</sequence>
<proteinExistence type="predicted"/>
<accession>A0A9P4QZ27</accession>
<feature type="region of interest" description="Disordered" evidence="1">
    <location>
        <begin position="79"/>
        <end position="128"/>
    </location>
</feature>
<feature type="compositionally biased region" description="Pro residues" evidence="1">
    <location>
        <begin position="93"/>
        <end position="112"/>
    </location>
</feature>
<keyword evidence="5" id="KW-1185">Reference proteome</keyword>
<dbReference type="InterPro" id="IPR003609">
    <property type="entry name" value="Pan_app"/>
</dbReference>
<feature type="signal peptide" evidence="2">
    <location>
        <begin position="1"/>
        <end position="17"/>
    </location>
</feature>
<feature type="compositionally biased region" description="Low complexity" evidence="1">
    <location>
        <begin position="79"/>
        <end position="92"/>
    </location>
</feature>
<keyword evidence="2" id="KW-0732">Signal</keyword>
<dbReference type="PROSITE" id="PS50948">
    <property type="entry name" value="PAN"/>
    <property type="match status" value="1"/>
</dbReference>
<protein>
    <recommendedName>
        <fullName evidence="3">Apple domain-containing protein</fullName>
    </recommendedName>
</protein>
<feature type="compositionally biased region" description="Low complexity" evidence="1">
    <location>
        <begin position="113"/>
        <end position="128"/>
    </location>
</feature>
<dbReference type="OrthoDB" id="3556996at2759"/>
<feature type="domain" description="Apple" evidence="3">
    <location>
        <begin position="130"/>
        <end position="202"/>
    </location>
</feature>
<feature type="chain" id="PRO_5040445937" description="Apple domain-containing protein" evidence="2">
    <location>
        <begin position="18"/>
        <end position="265"/>
    </location>
</feature>
<dbReference type="Proteomes" id="UP000799444">
    <property type="component" value="Unassembled WGS sequence"/>
</dbReference>
<reference evidence="4" key="1">
    <citation type="journal article" date="2020" name="Stud. Mycol.">
        <title>101 Dothideomycetes genomes: a test case for predicting lifestyles and emergence of pathogens.</title>
        <authorList>
            <person name="Haridas S."/>
            <person name="Albert R."/>
            <person name="Binder M."/>
            <person name="Bloem J."/>
            <person name="Labutti K."/>
            <person name="Salamov A."/>
            <person name="Andreopoulos B."/>
            <person name="Baker S."/>
            <person name="Barry K."/>
            <person name="Bills G."/>
            <person name="Bluhm B."/>
            <person name="Cannon C."/>
            <person name="Castanera R."/>
            <person name="Culley D."/>
            <person name="Daum C."/>
            <person name="Ezra D."/>
            <person name="Gonzalez J."/>
            <person name="Henrissat B."/>
            <person name="Kuo A."/>
            <person name="Liang C."/>
            <person name="Lipzen A."/>
            <person name="Lutzoni F."/>
            <person name="Magnuson J."/>
            <person name="Mondo S."/>
            <person name="Nolan M."/>
            <person name="Ohm R."/>
            <person name="Pangilinan J."/>
            <person name="Park H.-J."/>
            <person name="Ramirez L."/>
            <person name="Alfaro M."/>
            <person name="Sun H."/>
            <person name="Tritt A."/>
            <person name="Yoshinaga Y."/>
            <person name="Zwiers L.-H."/>
            <person name="Turgeon B."/>
            <person name="Goodwin S."/>
            <person name="Spatafora J."/>
            <person name="Crous P."/>
            <person name="Grigoriev I."/>
        </authorList>
    </citation>
    <scope>NUCLEOTIDE SEQUENCE</scope>
    <source>
        <strain evidence="4">CBS 125425</strain>
    </source>
</reference>
<evidence type="ECO:0000259" key="3">
    <source>
        <dbReference type="PROSITE" id="PS50948"/>
    </source>
</evidence>
<evidence type="ECO:0000256" key="2">
    <source>
        <dbReference type="SAM" id="SignalP"/>
    </source>
</evidence>
<dbReference type="AlphaFoldDB" id="A0A9P4QZ27"/>
<dbReference type="EMBL" id="ML996134">
    <property type="protein sequence ID" value="KAF2735519.1"/>
    <property type="molecule type" value="Genomic_DNA"/>
</dbReference>
<evidence type="ECO:0000256" key="1">
    <source>
        <dbReference type="SAM" id="MobiDB-lite"/>
    </source>
</evidence>
<name>A0A9P4QZ27_9PLEO</name>